<dbReference type="Proteomes" id="UP001239019">
    <property type="component" value="Unassembled WGS sequence"/>
</dbReference>
<dbReference type="RefSeq" id="WP_306727947.1">
    <property type="nucleotide sequence ID" value="NZ_JAVDDT010000003.1"/>
</dbReference>
<reference evidence="2 3" key="1">
    <citation type="submission" date="2023-08" db="EMBL/GenBank/DDBJ databases">
        <title>Whole-genome sequencing of halo(alkali)philic microorganisms from hypersaline lakes.</title>
        <authorList>
            <person name="Sorokin D.Y."/>
            <person name="Abbas B."/>
            <person name="Merkel A.Y."/>
        </authorList>
    </citation>
    <scope>NUCLEOTIDE SEQUENCE [LARGE SCALE GENOMIC DNA]</scope>
    <source>
        <strain evidence="2 3">AB-CW4</strain>
    </source>
</reference>
<dbReference type="InterPro" id="IPR027417">
    <property type="entry name" value="P-loop_NTPase"/>
</dbReference>
<evidence type="ECO:0000259" key="1">
    <source>
        <dbReference type="Pfam" id="PF22688"/>
    </source>
</evidence>
<accession>A0ABU0W5Z3</accession>
<evidence type="ECO:0000313" key="3">
    <source>
        <dbReference type="Proteomes" id="UP001239019"/>
    </source>
</evidence>
<keyword evidence="3" id="KW-1185">Reference proteome</keyword>
<dbReference type="PANTHER" id="PTHR30050">
    <property type="entry name" value="CHROMOSOMAL REPLICATION INITIATOR PROTEIN DNAA"/>
    <property type="match status" value="1"/>
</dbReference>
<organism evidence="2 3">
    <name type="scientific">Natronospira bacteriovora</name>
    <dbReference type="NCBI Taxonomy" id="3069753"/>
    <lineage>
        <taxon>Bacteria</taxon>
        <taxon>Pseudomonadati</taxon>
        <taxon>Pseudomonadota</taxon>
        <taxon>Gammaproteobacteria</taxon>
        <taxon>Natronospirales</taxon>
        <taxon>Natronospiraceae</taxon>
        <taxon>Natronospira</taxon>
    </lineage>
</organism>
<dbReference type="InterPro" id="IPR055199">
    <property type="entry name" value="Hda_lid"/>
</dbReference>
<protein>
    <submittedName>
        <fullName evidence="2">DnaA regulatory inactivator Hda</fullName>
    </submittedName>
</protein>
<dbReference type="PANTHER" id="PTHR30050:SF5">
    <property type="entry name" value="DNAA REGULATORY INACTIVATOR HDA"/>
    <property type="match status" value="1"/>
</dbReference>
<sequence length="241" mass="26241">MSQDELPAGGEQLPLGIELSVESRLEDFFQGDNVAAVSASRAMAAGEMTGCLFLAGPPASGKTHLLQGSCHHAHALKRQAAYLPLRQPALRSPDLLAGWESFELVCIDDLETVAGLRDWERALFRLFEGLKEQGGGLLVTAAALPGGLGLALPDLASRLASGPVYQLASLDDEDRVRALKKRLAQRGLALPDDSARWLMRRARRDMHTLMDLADRLDRLSLSAQRRLTIPFLREVLPEASD</sequence>
<proteinExistence type="predicted"/>
<name>A0ABU0W5Z3_9GAMM</name>
<dbReference type="SUPFAM" id="SSF52540">
    <property type="entry name" value="P-loop containing nucleoside triphosphate hydrolases"/>
    <property type="match status" value="1"/>
</dbReference>
<comment type="caution">
    <text evidence="2">The sequence shown here is derived from an EMBL/GenBank/DDBJ whole genome shotgun (WGS) entry which is preliminary data.</text>
</comment>
<dbReference type="EMBL" id="JAVDDT010000003">
    <property type="protein sequence ID" value="MDQ2069446.1"/>
    <property type="molecule type" value="Genomic_DNA"/>
</dbReference>
<dbReference type="Pfam" id="PF22688">
    <property type="entry name" value="Hda_lid"/>
    <property type="match status" value="1"/>
</dbReference>
<dbReference type="InterPro" id="IPR017788">
    <property type="entry name" value="Hda"/>
</dbReference>
<evidence type="ECO:0000313" key="2">
    <source>
        <dbReference type="EMBL" id="MDQ2069446.1"/>
    </source>
</evidence>
<dbReference type="NCBIfam" id="TIGR03420">
    <property type="entry name" value="DnaA_homol_Hda"/>
    <property type="match status" value="1"/>
</dbReference>
<dbReference type="Gene3D" id="1.10.8.60">
    <property type="match status" value="1"/>
</dbReference>
<feature type="domain" description="Hda lid" evidence="1">
    <location>
        <begin position="172"/>
        <end position="236"/>
    </location>
</feature>
<gene>
    <name evidence="2" type="primary">hda</name>
    <name evidence="2" type="ORF">RBH19_06150</name>
</gene>
<dbReference type="Gene3D" id="3.40.50.300">
    <property type="entry name" value="P-loop containing nucleotide triphosphate hydrolases"/>
    <property type="match status" value="1"/>
</dbReference>